<evidence type="ECO:0000313" key="11">
    <source>
        <dbReference type="Proteomes" id="UP000739538"/>
    </source>
</evidence>
<dbReference type="SMART" id="SM00220">
    <property type="entry name" value="S_TKc"/>
    <property type="match status" value="1"/>
</dbReference>
<name>A0A956NBG7_UNCEI</name>
<dbReference type="GO" id="GO:0005524">
    <property type="term" value="F:ATP binding"/>
    <property type="evidence" value="ECO:0007669"/>
    <property type="project" value="UniProtKB-UniRule"/>
</dbReference>
<feature type="compositionally biased region" description="Basic and acidic residues" evidence="8">
    <location>
        <begin position="636"/>
        <end position="647"/>
    </location>
</feature>
<feature type="region of interest" description="Disordered" evidence="8">
    <location>
        <begin position="371"/>
        <end position="492"/>
    </location>
</feature>
<comment type="caution">
    <text evidence="10">The sequence shown here is derived from an EMBL/GenBank/DDBJ whole genome shotgun (WGS) entry which is preliminary data.</text>
</comment>
<dbReference type="Pfam" id="PF00069">
    <property type="entry name" value="Pkinase"/>
    <property type="match status" value="1"/>
</dbReference>
<accession>A0A956NBG7</accession>
<reference evidence="10" key="2">
    <citation type="journal article" date="2021" name="Microbiome">
        <title>Successional dynamics and alternative stable states in a saline activated sludge microbial community over 9 years.</title>
        <authorList>
            <person name="Wang Y."/>
            <person name="Ye J."/>
            <person name="Ju F."/>
            <person name="Liu L."/>
            <person name="Boyd J.A."/>
            <person name="Deng Y."/>
            <person name="Parks D.H."/>
            <person name="Jiang X."/>
            <person name="Yin X."/>
            <person name="Woodcroft B.J."/>
            <person name="Tyson G.W."/>
            <person name="Hugenholtz P."/>
            <person name="Polz M.F."/>
            <person name="Zhang T."/>
        </authorList>
    </citation>
    <scope>NUCLEOTIDE SEQUENCE</scope>
    <source>
        <strain evidence="10">HKST-UBA02</strain>
    </source>
</reference>
<evidence type="ECO:0000313" key="10">
    <source>
        <dbReference type="EMBL" id="MCA9755878.1"/>
    </source>
</evidence>
<feature type="compositionally biased region" description="Polar residues" evidence="8">
    <location>
        <begin position="551"/>
        <end position="571"/>
    </location>
</feature>
<keyword evidence="2" id="KW-0723">Serine/threonine-protein kinase</keyword>
<dbReference type="AlphaFoldDB" id="A0A956NBG7"/>
<evidence type="ECO:0000259" key="9">
    <source>
        <dbReference type="PROSITE" id="PS50011"/>
    </source>
</evidence>
<feature type="compositionally biased region" description="Basic and acidic residues" evidence="8">
    <location>
        <begin position="538"/>
        <end position="550"/>
    </location>
</feature>
<dbReference type="EMBL" id="JAGQHS010000035">
    <property type="protein sequence ID" value="MCA9755878.1"/>
    <property type="molecule type" value="Genomic_DNA"/>
</dbReference>
<dbReference type="GO" id="GO:0004674">
    <property type="term" value="F:protein serine/threonine kinase activity"/>
    <property type="evidence" value="ECO:0007669"/>
    <property type="project" value="UniProtKB-KW"/>
</dbReference>
<feature type="compositionally biased region" description="Basic and acidic residues" evidence="8">
    <location>
        <begin position="677"/>
        <end position="686"/>
    </location>
</feature>
<feature type="binding site" evidence="7">
    <location>
        <position position="37"/>
    </location>
    <ligand>
        <name>ATP</name>
        <dbReference type="ChEBI" id="CHEBI:30616"/>
    </ligand>
</feature>
<evidence type="ECO:0000256" key="2">
    <source>
        <dbReference type="ARBA" id="ARBA00022527"/>
    </source>
</evidence>
<feature type="region of interest" description="Disordered" evidence="8">
    <location>
        <begin position="517"/>
        <end position="706"/>
    </location>
</feature>
<dbReference type="PANTHER" id="PTHR43289:SF30">
    <property type="entry name" value="NON-SPECIFIC SERINE_THREONINE PROTEIN KINASE"/>
    <property type="match status" value="1"/>
</dbReference>
<organism evidence="10 11">
    <name type="scientific">Eiseniibacteriota bacterium</name>
    <dbReference type="NCBI Taxonomy" id="2212470"/>
    <lineage>
        <taxon>Bacteria</taxon>
        <taxon>Candidatus Eiseniibacteriota</taxon>
    </lineage>
</organism>
<reference evidence="10" key="1">
    <citation type="submission" date="2020-04" db="EMBL/GenBank/DDBJ databases">
        <authorList>
            <person name="Zhang T."/>
        </authorList>
    </citation>
    <scope>NUCLEOTIDE SEQUENCE</scope>
    <source>
        <strain evidence="10">HKST-UBA02</strain>
    </source>
</reference>
<keyword evidence="3" id="KW-0808">Transferase</keyword>
<evidence type="ECO:0000256" key="5">
    <source>
        <dbReference type="ARBA" id="ARBA00022777"/>
    </source>
</evidence>
<dbReference type="EC" id="2.7.11.1" evidence="1"/>
<feature type="compositionally biased region" description="Basic and acidic residues" evidence="8">
    <location>
        <begin position="433"/>
        <end position="442"/>
    </location>
</feature>
<keyword evidence="5 10" id="KW-0418">Kinase</keyword>
<dbReference type="Proteomes" id="UP000739538">
    <property type="component" value="Unassembled WGS sequence"/>
</dbReference>
<dbReference type="InterPro" id="IPR000719">
    <property type="entry name" value="Prot_kinase_dom"/>
</dbReference>
<dbReference type="FunFam" id="1.10.510.10:FF:000021">
    <property type="entry name" value="Serine/threonine protein kinase"/>
    <property type="match status" value="1"/>
</dbReference>
<dbReference type="InterPro" id="IPR017441">
    <property type="entry name" value="Protein_kinase_ATP_BS"/>
</dbReference>
<feature type="compositionally biased region" description="Low complexity" evidence="8">
    <location>
        <begin position="408"/>
        <end position="429"/>
    </location>
</feature>
<dbReference type="PROSITE" id="PS50011">
    <property type="entry name" value="PROTEIN_KINASE_DOM"/>
    <property type="match status" value="1"/>
</dbReference>
<feature type="compositionally biased region" description="Polar residues" evidence="8">
    <location>
        <begin position="626"/>
        <end position="635"/>
    </location>
</feature>
<dbReference type="InterPro" id="IPR011009">
    <property type="entry name" value="Kinase-like_dom_sf"/>
</dbReference>
<dbReference type="InterPro" id="IPR008271">
    <property type="entry name" value="Ser/Thr_kinase_AS"/>
</dbReference>
<keyword evidence="4 7" id="KW-0547">Nucleotide-binding</keyword>
<dbReference type="Gene3D" id="3.30.200.20">
    <property type="entry name" value="Phosphorylase Kinase, domain 1"/>
    <property type="match status" value="1"/>
</dbReference>
<feature type="compositionally biased region" description="Low complexity" evidence="8">
    <location>
        <begin position="572"/>
        <end position="619"/>
    </location>
</feature>
<feature type="domain" description="Protein kinase" evidence="9">
    <location>
        <begin position="8"/>
        <end position="273"/>
    </location>
</feature>
<evidence type="ECO:0000256" key="3">
    <source>
        <dbReference type="ARBA" id="ARBA00022679"/>
    </source>
</evidence>
<gene>
    <name evidence="10" type="ORF">KDA27_08765</name>
</gene>
<evidence type="ECO:0000256" key="4">
    <source>
        <dbReference type="ARBA" id="ARBA00022741"/>
    </source>
</evidence>
<dbReference type="Gene3D" id="1.10.510.10">
    <property type="entry name" value="Transferase(Phosphotransferase) domain 1"/>
    <property type="match status" value="1"/>
</dbReference>
<evidence type="ECO:0000256" key="8">
    <source>
        <dbReference type="SAM" id="MobiDB-lite"/>
    </source>
</evidence>
<evidence type="ECO:0000256" key="1">
    <source>
        <dbReference type="ARBA" id="ARBA00012513"/>
    </source>
</evidence>
<protein>
    <recommendedName>
        <fullName evidence="1">non-specific serine/threonine protein kinase</fullName>
        <ecNumber evidence="1">2.7.11.1</ecNumber>
    </recommendedName>
</protein>
<proteinExistence type="predicted"/>
<dbReference type="CDD" id="cd14014">
    <property type="entry name" value="STKc_PknB_like"/>
    <property type="match status" value="1"/>
</dbReference>
<dbReference type="PROSITE" id="PS00107">
    <property type="entry name" value="PROTEIN_KINASE_ATP"/>
    <property type="match status" value="1"/>
</dbReference>
<evidence type="ECO:0000256" key="7">
    <source>
        <dbReference type="PROSITE-ProRule" id="PRU10141"/>
    </source>
</evidence>
<dbReference type="SUPFAM" id="SSF56112">
    <property type="entry name" value="Protein kinase-like (PK-like)"/>
    <property type="match status" value="1"/>
</dbReference>
<evidence type="ECO:0000256" key="6">
    <source>
        <dbReference type="ARBA" id="ARBA00022840"/>
    </source>
</evidence>
<dbReference type="PANTHER" id="PTHR43289">
    <property type="entry name" value="MITOGEN-ACTIVATED PROTEIN KINASE KINASE KINASE 20-RELATED"/>
    <property type="match status" value="1"/>
</dbReference>
<dbReference type="PROSITE" id="PS00108">
    <property type="entry name" value="PROTEIN_KINASE_ST"/>
    <property type="match status" value="1"/>
</dbReference>
<sequence length="875" mass="93717">MHHRFRGFELMDRIGSGGMSTIFLGVQTALDRKVAIKLLHPALAHDEQFIARFEREAKSASSLGHPNVVTIIDFGSENGAYYIVMELVDGADLRSIFQRCDRIPPEITLAILEEVCHGLEAAHEKGIVHRDIKPGNILLSSDGRVKIADFGLARQVNDFDRLSNITMTGAIVGTPAYMSPEQLAGAPVDHRTDIYSLGVMAYEFFVGQRPFRTTPSGVNTEEKILRGPIPPMYRDGARLPKYIVDLVSKMLAKDPEKRFNEVGELLRAVENAMEQIDDSGQLLKHRRDYLKRFAQDPIAFARELRKRRLSRHLRRADHFVGMGLERINDAVAQYLAALRIDPECTTALEALERLEREYGRSIVEEVIEETTSVFSTSDPEVSISGALPTQPKGDPLLDEIDSGDDLISGRSLSGRSLSGRSLSGDGSSDSEADPPHGARPDRAGFASDPTEIAPSGAGTPRPARNGATTNDATQVAKDRPHRVHPDVAASGGAKPVWARPWIWVVLVVSVIAVPSFTIGPLRPGGRVTPQANDTAELAGRRSSELDRDHSTVATSEKTATATDPNGPQANQGDASAPGTASSTSHAAADAGATTEHATGTNDAASNGRDGAARSAGDGATPKSKEATSQAPGASTSKKDAAEPHRGTDATSSTSPSGVRDSETSTDGAGSVPAKNTNDAKPERESSAKNPPVTTPPTSGGAAQPKAAEKAPSLGFIEVRVVPVADIYVDGQLAGRKSRVAIQQADPTRPHVVEVRHPSFGVHRWTNVTAARDTTQLVHRYSWGDVRVEWTPAGNVDLRFDDLILGEVGSFARQVAVGEHRLHLRREGYKIARVQIVDSAGTRTLSGPEAAGALATYPFDVAGGQTARVVVAFEKQ</sequence>
<keyword evidence="6 7" id="KW-0067">ATP-binding</keyword>